<protein>
    <submittedName>
        <fullName evidence="1">Nucleoside-diphosphate-sugar epimerase</fullName>
    </submittedName>
</protein>
<dbReference type="Gene3D" id="3.40.50.720">
    <property type="entry name" value="NAD(P)-binding Rossmann-like Domain"/>
    <property type="match status" value="1"/>
</dbReference>
<dbReference type="KEGG" id="psim:KR76_24205"/>
<dbReference type="EMBL" id="CP009896">
    <property type="protein sequence ID" value="AIY19106.1"/>
    <property type="molecule type" value="Genomic_DNA"/>
</dbReference>
<dbReference type="eggNOG" id="COG0451">
    <property type="taxonomic scope" value="Bacteria"/>
</dbReference>
<dbReference type="PANTHER" id="PTHR48079">
    <property type="entry name" value="PROTEIN YEEZ"/>
    <property type="match status" value="1"/>
</dbReference>
<dbReference type="GeneID" id="96611867"/>
<dbReference type="SUPFAM" id="SSF51735">
    <property type="entry name" value="NAD(P)-binding Rossmann-fold domains"/>
    <property type="match status" value="1"/>
</dbReference>
<evidence type="ECO:0000313" key="1">
    <source>
        <dbReference type="EMBL" id="AIY19106.1"/>
    </source>
</evidence>
<sequence length="307" mass="32287">MRVLVVGGTGLIGSVVADELARRGHDVVVAGRNRPEEGAPAAAYPFVEGDYTQPGWAERLADVDALVFSAAQDIRHVGPHASEETWQDVQTASLPAFFAEARAAGVRRAVLVGSYYHQVLPELAETNAYVRARAVAERAVLDLATEDFAVCAVNPPNVVGVAPGRALRGFAKMVRWARGEMAGQVPDCAPRGGTNYMSVHAVAAAVAGALADGEAGRAYLIGDVNLSFQDYFQALFDAAGAGAERRVAVCDDDHVFLPDDFLVAGKGTTLSYEPDADVVARLGYPRGDVPATLRAMVAAVDALPARS</sequence>
<dbReference type="PANTHER" id="PTHR48079:SF6">
    <property type="entry name" value="NAD(P)-BINDING DOMAIN-CONTAINING PROTEIN-RELATED"/>
    <property type="match status" value="1"/>
</dbReference>
<name>A0A0A1DNX4_NOCSI</name>
<dbReference type="OrthoDB" id="3763081at2"/>
<reference evidence="1 2" key="1">
    <citation type="journal article" date="2015" name="Genome Announc.">
        <title>Complete Genome Sequence of Steroid-Transforming Nocardioides simplex VKM Ac-2033D.</title>
        <authorList>
            <person name="Shtratnikova V.Y."/>
            <person name="Schelkunov M.I."/>
            <person name="Pekov Y.A."/>
            <person name="Fokina V.V."/>
            <person name="Logacheva M.D."/>
            <person name="Sokolov S.L."/>
            <person name="Bragin E.Y."/>
            <person name="Ashapkin V.V."/>
            <person name="Donova M.V."/>
        </authorList>
    </citation>
    <scope>NUCLEOTIDE SEQUENCE [LARGE SCALE GENOMIC DNA]</scope>
    <source>
        <strain evidence="1 2">VKM Ac-2033D</strain>
    </source>
</reference>
<keyword evidence="2" id="KW-1185">Reference proteome</keyword>
<dbReference type="Pfam" id="PF01370">
    <property type="entry name" value="Epimerase"/>
    <property type="match status" value="1"/>
</dbReference>
<gene>
    <name evidence="1" type="ORF">KR76_24205</name>
</gene>
<dbReference type="InterPro" id="IPR036291">
    <property type="entry name" value="NAD(P)-bd_dom_sf"/>
</dbReference>
<dbReference type="Proteomes" id="UP000030300">
    <property type="component" value="Chromosome"/>
</dbReference>
<organism evidence="1 2">
    <name type="scientific">Nocardioides simplex</name>
    <name type="common">Arthrobacter simplex</name>
    <dbReference type="NCBI Taxonomy" id="2045"/>
    <lineage>
        <taxon>Bacteria</taxon>
        <taxon>Bacillati</taxon>
        <taxon>Actinomycetota</taxon>
        <taxon>Actinomycetes</taxon>
        <taxon>Propionibacteriales</taxon>
        <taxon>Nocardioidaceae</taxon>
        <taxon>Pimelobacter</taxon>
    </lineage>
</organism>
<dbReference type="HOGENOM" id="CLU_912273_0_0_11"/>
<dbReference type="GO" id="GO:0004029">
    <property type="term" value="F:aldehyde dehydrogenase (NAD+) activity"/>
    <property type="evidence" value="ECO:0007669"/>
    <property type="project" value="TreeGrafter"/>
</dbReference>
<dbReference type="STRING" id="2045.KR76_24205"/>
<dbReference type="InterPro" id="IPR001509">
    <property type="entry name" value="Epimerase_deHydtase"/>
</dbReference>
<accession>A0A0A1DNX4</accession>
<dbReference type="RefSeq" id="WP_038682012.1">
    <property type="nucleotide sequence ID" value="NZ_BJMC01000015.1"/>
</dbReference>
<proteinExistence type="predicted"/>
<dbReference type="InterPro" id="IPR051783">
    <property type="entry name" value="NAD(P)-dependent_oxidoreduct"/>
</dbReference>
<dbReference type="GO" id="GO:0005737">
    <property type="term" value="C:cytoplasm"/>
    <property type="evidence" value="ECO:0007669"/>
    <property type="project" value="TreeGrafter"/>
</dbReference>
<dbReference type="AlphaFoldDB" id="A0A0A1DNX4"/>
<evidence type="ECO:0000313" key="2">
    <source>
        <dbReference type="Proteomes" id="UP000030300"/>
    </source>
</evidence>